<dbReference type="AlphaFoldDB" id="A0A4R6RS70"/>
<dbReference type="InterPro" id="IPR014001">
    <property type="entry name" value="Helicase_ATP-bd"/>
</dbReference>
<name>A0A4R6RS70_9FIRM</name>
<protein>
    <submittedName>
        <fullName evidence="7">Superfamily II DNA or RNA helicase</fullName>
    </submittedName>
</protein>
<dbReference type="GO" id="GO:0016787">
    <property type="term" value="F:hydrolase activity"/>
    <property type="evidence" value="ECO:0007669"/>
    <property type="project" value="UniProtKB-KW"/>
</dbReference>
<dbReference type="InterPro" id="IPR001650">
    <property type="entry name" value="Helicase_C-like"/>
</dbReference>
<reference evidence="7 8" key="1">
    <citation type="submission" date="2019-03" db="EMBL/GenBank/DDBJ databases">
        <title>Subsurface microbial communities from deep shales in Ohio and West Virginia, USA.</title>
        <authorList>
            <person name="Wrighton K."/>
        </authorList>
    </citation>
    <scope>NUCLEOTIDE SEQUENCE [LARGE SCALE GENOMIC DNA]</scope>
    <source>
        <strain evidence="7 8">MSL 7</strain>
    </source>
</reference>
<dbReference type="CDD" id="cd17926">
    <property type="entry name" value="DEXHc_RE"/>
    <property type="match status" value="1"/>
</dbReference>
<dbReference type="Pfam" id="PF00271">
    <property type="entry name" value="Helicase_C"/>
    <property type="match status" value="1"/>
</dbReference>
<comment type="caution">
    <text evidence="7">The sequence shown here is derived from an EMBL/GenBank/DDBJ whole genome shotgun (WGS) entry which is preliminary data.</text>
</comment>
<keyword evidence="3 7" id="KW-0347">Helicase</keyword>
<dbReference type="SMART" id="SM00490">
    <property type="entry name" value="HELICc"/>
    <property type="match status" value="1"/>
</dbReference>
<dbReference type="Gene3D" id="3.40.50.300">
    <property type="entry name" value="P-loop containing nucleotide triphosphate hydrolases"/>
    <property type="match status" value="2"/>
</dbReference>
<dbReference type="Proteomes" id="UP000295176">
    <property type="component" value="Unassembled WGS sequence"/>
</dbReference>
<accession>A0A4R6RS70</accession>
<evidence type="ECO:0000256" key="3">
    <source>
        <dbReference type="ARBA" id="ARBA00022806"/>
    </source>
</evidence>
<dbReference type="InterPro" id="IPR006935">
    <property type="entry name" value="Helicase/UvrB_N"/>
</dbReference>
<dbReference type="PANTHER" id="PTHR11274">
    <property type="entry name" value="RAD25/XP-B DNA REPAIR HELICASE"/>
    <property type="match status" value="1"/>
</dbReference>
<keyword evidence="4" id="KW-0067">ATP-binding</keyword>
<proteinExistence type="predicted"/>
<keyword evidence="2" id="KW-0378">Hydrolase</keyword>
<feature type="domain" description="Helicase C-terminal" evidence="6">
    <location>
        <begin position="386"/>
        <end position="537"/>
    </location>
</feature>
<evidence type="ECO:0000259" key="6">
    <source>
        <dbReference type="PROSITE" id="PS51194"/>
    </source>
</evidence>
<dbReference type="GO" id="GO:0004386">
    <property type="term" value="F:helicase activity"/>
    <property type="evidence" value="ECO:0007669"/>
    <property type="project" value="UniProtKB-KW"/>
</dbReference>
<dbReference type="SMART" id="SM00487">
    <property type="entry name" value="DEXDc"/>
    <property type="match status" value="1"/>
</dbReference>
<evidence type="ECO:0000256" key="2">
    <source>
        <dbReference type="ARBA" id="ARBA00022801"/>
    </source>
</evidence>
<feature type="domain" description="Helicase ATP-binding" evidence="5">
    <location>
        <begin position="120"/>
        <end position="285"/>
    </location>
</feature>
<organism evidence="7 8">
    <name type="scientific">Halanaerobium saccharolyticum</name>
    <dbReference type="NCBI Taxonomy" id="43595"/>
    <lineage>
        <taxon>Bacteria</taxon>
        <taxon>Bacillati</taxon>
        <taxon>Bacillota</taxon>
        <taxon>Clostridia</taxon>
        <taxon>Halanaerobiales</taxon>
        <taxon>Halanaerobiaceae</taxon>
        <taxon>Halanaerobium</taxon>
    </lineage>
</organism>
<dbReference type="SUPFAM" id="SSF52540">
    <property type="entry name" value="P-loop containing nucleoside triphosphate hydrolases"/>
    <property type="match status" value="1"/>
</dbReference>
<dbReference type="InterPro" id="IPR027417">
    <property type="entry name" value="P-loop_NTPase"/>
</dbReference>
<gene>
    <name evidence="7" type="ORF">C7957_1233</name>
</gene>
<dbReference type="EMBL" id="SNXX01000023">
    <property type="protein sequence ID" value="TDP89642.1"/>
    <property type="molecule type" value="Genomic_DNA"/>
</dbReference>
<dbReference type="PANTHER" id="PTHR11274:SF0">
    <property type="entry name" value="GENERAL TRANSCRIPTION AND DNA REPAIR FACTOR IIH HELICASE SUBUNIT XPB"/>
    <property type="match status" value="1"/>
</dbReference>
<evidence type="ECO:0000256" key="4">
    <source>
        <dbReference type="ARBA" id="ARBA00022840"/>
    </source>
</evidence>
<dbReference type="InterPro" id="IPR050615">
    <property type="entry name" value="ATP-dep_DNA_Helicase"/>
</dbReference>
<dbReference type="PROSITE" id="PS51192">
    <property type="entry name" value="HELICASE_ATP_BIND_1"/>
    <property type="match status" value="1"/>
</dbReference>
<dbReference type="GO" id="GO:0003677">
    <property type="term" value="F:DNA binding"/>
    <property type="evidence" value="ECO:0007669"/>
    <property type="project" value="InterPro"/>
</dbReference>
<evidence type="ECO:0000313" key="8">
    <source>
        <dbReference type="Proteomes" id="UP000295176"/>
    </source>
</evidence>
<dbReference type="GO" id="GO:0005524">
    <property type="term" value="F:ATP binding"/>
    <property type="evidence" value="ECO:0007669"/>
    <property type="project" value="UniProtKB-KW"/>
</dbReference>
<keyword evidence="1" id="KW-0547">Nucleotide-binding</keyword>
<evidence type="ECO:0000313" key="7">
    <source>
        <dbReference type="EMBL" id="TDP89642.1"/>
    </source>
</evidence>
<sequence length="537" mass="62776">MNYYEYFKYWELNHIGKRAYQFGLKEEKIIQKYADKLNKNGSLSEVEKDKLSQALSKVAEINRFAVTCRREDCAICSRLENLYKLESINNGTPLEKLNKNVKKKWKLNLELWRWQKECKNLWWDNNSEGIVKVITGAGKTIFALSLISQLKDMGIYDDYGLKIVVIVPSTTLLEQWKNEFIEKLNLSEKEIGVYYGKEKDELVEKKVMIYVVNSARRNLSKHLKKAKNKTKFDTFLIADECHRYGSVQNSKIFNNNFTYKLGLSATPERQGDYGFENILIPNLGKVIFRYGYESALEDGVISPYQLFRVSIELTEEEKIEYRKMSDKASKMFLSLKNKYPQLESGNVIKKLGQLQKETGDRALSNYTILLNRRKSIVHESKNRFKAVKWIFSNKINYDDKVLIFHERIEYADEIYNYLLNRGYNVGVFHSKVEGNPELIIEKFRKGDVNILVTCKALDEGFDLPKIDTGIIVSATSSIRQRIQRIGRILRKAQGKYKSSIYTVYVKNIEDRIFNTFEMKDMKGAADEIKHFHLKFNN</sequence>
<dbReference type="Pfam" id="PF04851">
    <property type="entry name" value="ResIII"/>
    <property type="match status" value="1"/>
</dbReference>
<evidence type="ECO:0000259" key="5">
    <source>
        <dbReference type="PROSITE" id="PS51192"/>
    </source>
</evidence>
<dbReference type="PROSITE" id="PS51194">
    <property type="entry name" value="HELICASE_CTER"/>
    <property type="match status" value="1"/>
</dbReference>
<dbReference type="RefSeq" id="WP_133530890.1">
    <property type="nucleotide sequence ID" value="NZ_SNXX01000023.1"/>
</dbReference>
<evidence type="ECO:0000256" key="1">
    <source>
        <dbReference type="ARBA" id="ARBA00022741"/>
    </source>
</evidence>